<keyword evidence="2" id="KW-0479">Metal-binding</keyword>
<name>A0A380P3G3_STRGR</name>
<dbReference type="InterPro" id="IPR001128">
    <property type="entry name" value="Cyt_P450"/>
</dbReference>
<dbReference type="EMBL" id="UHID01000007">
    <property type="protein sequence ID" value="SUP59766.1"/>
    <property type="molecule type" value="Genomic_DNA"/>
</dbReference>
<dbReference type="Gene3D" id="1.10.630.10">
    <property type="entry name" value="Cytochrome P450"/>
    <property type="match status" value="1"/>
</dbReference>
<dbReference type="GO" id="GO:0016705">
    <property type="term" value="F:oxidoreductase activity, acting on paired donors, with incorporation or reduction of molecular oxygen"/>
    <property type="evidence" value="ECO:0007669"/>
    <property type="project" value="InterPro"/>
</dbReference>
<dbReference type="AlphaFoldDB" id="A0A380P3G3"/>
<dbReference type="InterPro" id="IPR002397">
    <property type="entry name" value="Cyt_P450_B"/>
</dbReference>
<reference evidence="3 4" key="1">
    <citation type="submission" date="2018-06" db="EMBL/GenBank/DDBJ databases">
        <authorList>
            <consortium name="Pathogen Informatics"/>
            <person name="Doyle S."/>
        </authorList>
    </citation>
    <scope>NUCLEOTIDE SEQUENCE [LARGE SCALE GENOMIC DNA]</scope>
    <source>
        <strain evidence="3 4">NCTC7807</strain>
    </source>
</reference>
<dbReference type="Pfam" id="PF00067">
    <property type="entry name" value="p450"/>
    <property type="match status" value="1"/>
</dbReference>
<keyword evidence="2" id="KW-0349">Heme</keyword>
<dbReference type="SUPFAM" id="SSF48264">
    <property type="entry name" value="Cytochrome P450"/>
    <property type="match status" value="1"/>
</dbReference>
<evidence type="ECO:0000256" key="1">
    <source>
        <dbReference type="ARBA" id="ARBA00010617"/>
    </source>
</evidence>
<accession>A0A380P3G3</accession>
<organism evidence="3 4">
    <name type="scientific">Streptomyces griseus</name>
    <dbReference type="NCBI Taxonomy" id="1911"/>
    <lineage>
        <taxon>Bacteria</taxon>
        <taxon>Bacillati</taxon>
        <taxon>Actinomycetota</taxon>
        <taxon>Actinomycetes</taxon>
        <taxon>Kitasatosporales</taxon>
        <taxon>Streptomycetaceae</taxon>
        <taxon>Streptomyces</taxon>
    </lineage>
</organism>
<dbReference type="PRINTS" id="PR00359">
    <property type="entry name" value="BP450"/>
</dbReference>
<protein>
    <submittedName>
        <fullName evidence="3">Monooxygenase P450</fullName>
        <ecNumber evidence="3">1.14.-.-</ecNumber>
    </submittedName>
</protein>
<dbReference type="InterPro" id="IPR017972">
    <property type="entry name" value="Cyt_P450_CS"/>
</dbReference>
<evidence type="ECO:0000256" key="2">
    <source>
        <dbReference type="RuleBase" id="RU000461"/>
    </source>
</evidence>
<dbReference type="Proteomes" id="UP000254150">
    <property type="component" value="Unassembled WGS sequence"/>
</dbReference>
<dbReference type="PANTHER" id="PTHR46696">
    <property type="entry name" value="P450, PUTATIVE (EUROFUNG)-RELATED"/>
    <property type="match status" value="1"/>
</dbReference>
<gene>
    <name evidence="3" type="ORF">NCTC7807_03824</name>
</gene>
<dbReference type="InterPro" id="IPR036396">
    <property type="entry name" value="Cyt_P450_sf"/>
</dbReference>
<keyword evidence="2 3" id="KW-0560">Oxidoreductase</keyword>
<comment type="similarity">
    <text evidence="1 2">Belongs to the cytochrome P450 family.</text>
</comment>
<dbReference type="EC" id="1.14.-.-" evidence="3"/>
<keyword evidence="2" id="KW-0408">Iron</keyword>
<dbReference type="PROSITE" id="PS00086">
    <property type="entry name" value="CYTOCHROME_P450"/>
    <property type="match status" value="1"/>
</dbReference>
<dbReference type="GO" id="GO:0020037">
    <property type="term" value="F:heme binding"/>
    <property type="evidence" value="ECO:0007669"/>
    <property type="project" value="InterPro"/>
</dbReference>
<evidence type="ECO:0000313" key="3">
    <source>
        <dbReference type="EMBL" id="SUP59766.1"/>
    </source>
</evidence>
<dbReference type="PRINTS" id="PR00385">
    <property type="entry name" value="P450"/>
</dbReference>
<sequence>MPSIHLFDARPDISLWGMSTPPTSDVDLFADEVVLDPYPVYADLRERGPVVHLPHNDVYALTRYDVIRGALADWESFSSNSIAFNPMANEALTGTSLASDPPVHTQLRATLTENLSPRALRGLKGSITAKADALVAELVEKGSFEAIDALARAFPLEVVADLIGFTGEVRANMLRWGQAAMQVLGPMNQRTAENFPIAGELYAWCSQVTADDLAEGSVGRGIFDAEARGAIPPDTAGHIIHQYLGAGVDTTIAAIGNLVALFARHPDQLALVREDPSLVPAAFNEVLRFWAPVHAWGRRVTRDVTIEGTEIPAGAQVAILFGAGNRDPRRYENPDAFLVERNPVDHLSFGYGPHGCAGQGLARLEAHAVIEALSRRVGRLVAGPEVRVPSNTTRSIEELPVLEVIPA</sequence>
<dbReference type="CDD" id="cd11037">
    <property type="entry name" value="CYP199A2-like"/>
    <property type="match status" value="1"/>
</dbReference>
<dbReference type="GO" id="GO:0005506">
    <property type="term" value="F:iron ion binding"/>
    <property type="evidence" value="ECO:0007669"/>
    <property type="project" value="InterPro"/>
</dbReference>
<dbReference type="PANTHER" id="PTHR46696:SF1">
    <property type="entry name" value="CYTOCHROME P450 YJIB-RELATED"/>
    <property type="match status" value="1"/>
</dbReference>
<evidence type="ECO:0000313" key="4">
    <source>
        <dbReference type="Proteomes" id="UP000254150"/>
    </source>
</evidence>
<proteinExistence type="inferred from homology"/>
<dbReference type="GO" id="GO:0004497">
    <property type="term" value="F:monooxygenase activity"/>
    <property type="evidence" value="ECO:0007669"/>
    <property type="project" value="UniProtKB-KW"/>
</dbReference>
<keyword evidence="2 3" id="KW-0503">Monooxygenase</keyword>